<gene>
    <name evidence="1" type="ORF">PHLCEN_2v8861</name>
</gene>
<dbReference type="AlphaFoldDB" id="A0A2R6NSG6"/>
<accession>A0A2R6NSG6</accession>
<evidence type="ECO:0000313" key="1">
    <source>
        <dbReference type="EMBL" id="PSR75844.1"/>
    </source>
</evidence>
<evidence type="ECO:0000313" key="2">
    <source>
        <dbReference type="Proteomes" id="UP000186601"/>
    </source>
</evidence>
<organism evidence="1 2">
    <name type="scientific">Hermanssonia centrifuga</name>
    <dbReference type="NCBI Taxonomy" id="98765"/>
    <lineage>
        <taxon>Eukaryota</taxon>
        <taxon>Fungi</taxon>
        <taxon>Dikarya</taxon>
        <taxon>Basidiomycota</taxon>
        <taxon>Agaricomycotina</taxon>
        <taxon>Agaricomycetes</taxon>
        <taxon>Polyporales</taxon>
        <taxon>Meruliaceae</taxon>
        <taxon>Hermanssonia</taxon>
    </lineage>
</organism>
<protein>
    <submittedName>
        <fullName evidence="1">Uncharacterized protein</fullName>
    </submittedName>
</protein>
<proteinExistence type="predicted"/>
<name>A0A2R6NSG6_9APHY</name>
<dbReference type="STRING" id="98765.A0A2R6NSG6"/>
<comment type="caution">
    <text evidence="1">The sequence shown here is derived from an EMBL/GenBank/DDBJ whole genome shotgun (WGS) entry which is preliminary data.</text>
</comment>
<reference evidence="1 2" key="1">
    <citation type="submission" date="2018-02" db="EMBL/GenBank/DDBJ databases">
        <title>Genome sequence of the basidiomycete white-rot fungus Phlebia centrifuga.</title>
        <authorList>
            <person name="Granchi Z."/>
            <person name="Peng M."/>
            <person name="de Vries R.P."/>
            <person name="Hilden K."/>
            <person name="Makela M.R."/>
            <person name="Grigoriev I."/>
            <person name="Riley R."/>
        </authorList>
    </citation>
    <scope>NUCLEOTIDE SEQUENCE [LARGE SCALE GENOMIC DNA]</scope>
    <source>
        <strain evidence="1 2">FBCC195</strain>
    </source>
</reference>
<dbReference type="EMBL" id="MLYV02000873">
    <property type="protein sequence ID" value="PSR75844.1"/>
    <property type="molecule type" value="Genomic_DNA"/>
</dbReference>
<dbReference type="Proteomes" id="UP000186601">
    <property type="component" value="Unassembled WGS sequence"/>
</dbReference>
<keyword evidence="2" id="KW-1185">Reference proteome</keyword>
<sequence length="75" mass="8428">MPATPSKAKFLTAKEKQYIGDVLREDGVIARADQDNSFDWAQVLKVFTQPHVLLLAIAAFFSGEYRGLNFMHTVL</sequence>